<dbReference type="PROSITE" id="PS00041">
    <property type="entry name" value="HTH_ARAC_FAMILY_1"/>
    <property type="match status" value="1"/>
</dbReference>
<dbReference type="GO" id="GO:0003700">
    <property type="term" value="F:DNA-binding transcription factor activity"/>
    <property type="evidence" value="ECO:0007669"/>
    <property type="project" value="InterPro"/>
</dbReference>
<keyword evidence="6" id="KW-1185">Reference proteome</keyword>
<keyword evidence="1" id="KW-0805">Transcription regulation</keyword>
<evidence type="ECO:0000256" key="3">
    <source>
        <dbReference type="ARBA" id="ARBA00023163"/>
    </source>
</evidence>
<evidence type="ECO:0000313" key="6">
    <source>
        <dbReference type="Proteomes" id="UP000279089"/>
    </source>
</evidence>
<gene>
    <name evidence="5" type="ORF">EG028_20520</name>
</gene>
<proteinExistence type="predicted"/>
<dbReference type="PROSITE" id="PS01124">
    <property type="entry name" value="HTH_ARAC_FAMILY_2"/>
    <property type="match status" value="1"/>
</dbReference>
<keyword evidence="3" id="KW-0804">Transcription</keyword>
<dbReference type="SUPFAM" id="SSF46689">
    <property type="entry name" value="Homeodomain-like"/>
    <property type="match status" value="2"/>
</dbReference>
<dbReference type="InterPro" id="IPR018060">
    <property type="entry name" value="HTH_AraC"/>
</dbReference>
<organism evidence="5 6">
    <name type="scientific">Chitinophaga barathri</name>
    <dbReference type="NCBI Taxonomy" id="1647451"/>
    <lineage>
        <taxon>Bacteria</taxon>
        <taxon>Pseudomonadati</taxon>
        <taxon>Bacteroidota</taxon>
        <taxon>Chitinophagia</taxon>
        <taxon>Chitinophagales</taxon>
        <taxon>Chitinophagaceae</taxon>
        <taxon>Chitinophaga</taxon>
    </lineage>
</organism>
<name>A0A3N4MVT5_9BACT</name>
<dbReference type="InterPro" id="IPR009057">
    <property type="entry name" value="Homeodomain-like_sf"/>
</dbReference>
<evidence type="ECO:0000313" key="5">
    <source>
        <dbReference type="EMBL" id="RPD39503.1"/>
    </source>
</evidence>
<sequence>MHKPMLHLKSGEYLGSVNSNWHADGLLISVAAYPVPVFEGWHCHENHHISFIIQGGNNEQRKGREKEILPGEVVSYRSGELHRNCNTQTHSRNINLEIKSGFFSRYGLDADVFSTGAFQGDAKFTILKIYKECQAGDDRFSSAVHSLLLSLLRPGDPAPACIPRWVTMLREVLNDRWDDNIPLQELARLVQVHPVTISKYFPRYFHCTLGEYIRKLRIEKALSLMRTAKLPLTAIAHQCGFFDQSHFIRTFKDMTGFLPGGYKKIGG</sequence>
<comment type="caution">
    <text evidence="5">The sequence shown here is derived from an EMBL/GenBank/DDBJ whole genome shotgun (WGS) entry which is preliminary data.</text>
</comment>
<evidence type="ECO:0000259" key="4">
    <source>
        <dbReference type="PROSITE" id="PS01124"/>
    </source>
</evidence>
<dbReference type="EMBL" id="RMBX01000011">
    <property type="protein sequence ID" value="RPD39503.1"/>
    <property type="molecule type" value="Genomic_DNA"/>
</dbReference>
<keyword evidence="2" id="KW-0238">DNA-binding</keyword>
<dbReference type="PANTHER" id="PTHR43280:SF28">
    <property type="entry name" value="HTH-TYPE TRANSCRIPTIONAL ACTIVATOR RHAS"/>
    <property type="match status" value="1"/>
</dbReference>
<dbReference type="Proteomes" id="UP000279089">
    <property type="component" value="Unassembled WGS sequence"/>
</dbReference>
<reference evidence="6" key="1">
    <citation type="submission" date="2018-11" db="EMBL/GenBank/DDBJ databases">
        <title>Chitinophaga lutea sp.nov., isolate from arsenic contaminated soil.</title>
        <authorList>
            <person name="Zong Y."/>
        </authorList>
    </citation>
    <scope>NUCLEOTIDE SEQUENCE [LARGE SCALE GENOMIC DNA]</scope>
    <source>
        <strain evidence="6">YLT18</strain>
    </source>
</reference>
<dbReference type="Gene3D" id="1.10.10.60">
    <property type="entry name" value="Homeodomain-like"/>
    <property type="match status" value="1"/>
</dbReference>
<dbReference type="SMART" id="SM00342">
    <property type="entry name" value="HTH_ARAC"/>
    <property type="match status" value="1"/>
</dbReference>
<dbReference type="AlphaFoldDB" id="A0A3N4MVT5"/>
<feature type="domain" description="HTH araC/xylS-type" evidence="4">
    <location>
        <begin position="167"/>
        <end position="265"/>
    </location>
</feature>
<dbReference type="PANTHER" id="PTHR43280">
    <property type="entry name" value="ARAC-FAMILY TRANSCRIPTIONAL REGULATOR"/>
    <property type="match status" value="1"/>
</dbReference>
<evidence type="ECO:0000256" key="2">
    <source>
        <dbReference type="ARBA" id="ARBA00023125"/>
    </source>
</evidence>
<dbReference type="GO" id="GO:0043565">
    <property type="term" value="F:sequence-specific DNA binding"/>
    <property type="evidence" value="ECO:0007669"/>
    <property type="project" value="InterPro"/>
</dbReference>
<accession>A0A3N4MVT5</accession>
<evidence type="ECO:0000256" key="1">
    <source>
        <dbReference type="ARBA" id="ARBA00023015"/>
    </source>
</evidence>
<dbReference type="Pfam" id="PF12833">
    <property type="entry name" value="HTH_18"/>
    <property type="match status" value="1"/>
</dbReference>
<protein>
    <submittedName>
        <fullName evidence="5">AraC family transcriptional regulator</fullName>
    </submittedName>
</protein>
<dbReference type="OrthoDB" id="511992at2"/>
<dbReference type="RefSeq" id="WP_120518148.1">
    <property type="nucleotide sequence ID" value="NZ_QXZY01000011.1"/>
</dbReference>
<dbReference type="InterPro" id="IPR018062">
    <property type="entry name" value="HTH_AraC-typ_CS"/>
</dbReference>